<dbReference type="Proteomes" id="UP000092154">
    <property type="component" value="Unassembled WGS sequence"/>
</dbReference>
<feature type="chain" id="PRO_5008597652" evidence="1">
    <location>
        <begin position="21"/>
        <end position="160"/>
    </location>
</feature>
<protein>
    <submittedName>
        <fullName evidence="2">Uncharacterized protein</fullName>
    </submittedName>
</protein>
<sequence length="160" mass="17958">MHFSFLAVLAALTASVSVSACTTRYGACTDDTDCCHDLICLTYTANGNLTFARCNTIRLSVKSAIISRSRWQPEWHVATQTTHLDYVKTVVSTNDGENQKCETYKDQQPETWAVVAPKPQFPVTDNDNGFPVVKTRCVIVLLEQESAVRYNEVFNVTTRW</sequence>
<evidence type="ECO:0000313" key="3">
    <source>
        <dbReference type="Proteomes" id="UP000092154"/>
    </source>
</evidence>
<keyword evidence="1" id="KW-0732">Signal</keyword>
<gene>
    <name evidence="2" type="ORF">K503DRAFT_784068</name>
</gene>
<dbReference type="EMBL" id="KV448390">
    <property type="protein sequence ID" value="OAX36829.1"/>
    <property type="molecule type" value="Genomic_DNA"/>
</dbReference>
<reference evidence="2 3" key="1">
    <citation type="submission" date="2016-06" db="EMBL/GenBank/DDBJ databases">
        <title>Comparative genomics of the ectomycorrhizal sister species Rhizopogon vinicolor and Rhizopogon vesiculosus (Basidiomycota: Boletales) reveals a divergence of the mating type B locus.</title>
        <authorList>
            <consortium name="DOE Joint Genome Institute"/>
            <person name="Mujic A.B."/>
            <person name="Kuo A."/>
            <person name="Tritt A."/>
            <person name="Lipzen A."/>
            <person name="Chen C."/>
            <person name="Johnson J."/>
            <person name="Sharma A."/>
            <person name="Barry K."/>
            <person name="Grigoriev I.V."/>
            <person name="Spatafora J.W."/>
        </authorList>
    </citation>
    <scope>NUCLEOTIDE SEQUENCE [LARGE SCALE GENOMIC DNA]</scope>
    <source>
        <strain evidence="2 3">AM-OR11-026</strain>
    </source>
</reference>
<name>A0A1B7MW75_9AGAM</name>
<dbReference type="AlphaFoldDB" id="A0A1B7MW75"/>
<keyword evidence="3" id="KW-1185">Reference proteome</keyword>
<dbReference type="InParanoid" id="A0A1B7MW75"/>
<accession>A0A1B7MW75</accession>
<feature type="signal peptide" evidence="1">
    <location>
        <begin position="1"/>
        <end position="20"/>
    </location>
</feature>
<evidence type="ECO:0000256" key="1">
    <source>
        <dbReference type="SAM" id="SignalP"/>
    </source>
</evidence>
<evidence type="ECO:0000313" key="2">
    <source>
        <dbReference type="EMBL" id="OAX36829.1"/>
    </source>
</evidence>
<organism evidence="2 3">
    <name type="scientific">Rhizopogon vinicolor AM-OR11-026</name>
    <dbReference type="NCBI Taxonomy" id="1314800"/>
    <lineage>
        <taxon>Eukaryota</taxon>
        <taxon>Fungi</taxon>
        <taxon>Dikarya</taxon>
        <taxon>Basidiomycota</taxon>
        <taxon>Agaricomycotina</taxon>
        <taxon>Agaricomycetes</taxon>
        <taxon>Agaricomycetidae</taxon>
        <taxon>Boletales</taxon>
        <taxon>Suillineae</taxon>
        <taxon>Rhizopogonaceae</taxon>
        <taxon>Rhizopogon</taxon>
    </lineage>
</organism>
<proteinExistence type="predicted"/>